<proteinExistence type="predicted"/>
<comment type="caution">
    <text evidence="1">The sequence shown here is derived from an EMBL/GenBank/DDBJ whole genome shotgun (WGS) entry which is preliminary data.</text>
</comment>
<name>A0ACB9AGC7_CICIN</name>
<protein>
    <submittedName>
        <fullName evidence="1">Uncharacterized protein</fullName>
    </submittedName>
</protein>
<reference evidence="1 2" key="2">
    <citation type="journal article" date="2022" name="Mol. Ecol. Resour.">
        <title>The genomes of chicory, endive, great burdock and yacon provide insights into Asteraceae paleo-polyploidization history and plant inulin production.</title>
        <authorList>
            <person name="Fan W."/>
            <person name="Wang S."/>
            <person name="Wang H."/>
            <person name="Wang A."/>
            <person name="Jiang F."/>
            <person name="Liu H."/>
            <person name="Zhao H."/>
            <person name="Xu D."/>
            <person name="Zhang Y."/>
        </authorList>
    </citation>
    <scope>NUCLEOTIDE SEQUENCE [LARGE SCALE GENOMIC DNA]</scope>
    <source>
        <strain evidence="2">cv. Punajuju</strain>
        <tissue evidence="1">Leaves</tissue>
    </source>
</reference>
<evidence type="ECO:0000313" key="1">
    <source>
        <dbReference type="EMBL" id="KAI3709267.1"/>
    </source>
</evidence>
<sequence>MVEMLRRKRQVAARRNLRRGVNQILSAFQGERYGHWSLYDERFQFLKNMFLMYLVSRVDHDLPTDVDLLMVTGNVADYFFTPENISLLNLSPHVNHNSDVPFPARHPHPASITGEIAFFLRLPSLSLSLHLTHSLSSSLTHAPRNLILIGRAPRQEPSVTGLNSSTKNHCGCDYQFQFLHKHYVNQTLP</sequence>
<dbReference type="Proteomes" id="UP001055811">
    <property type="component" value="Linkage Group LG07"/>
</dbReference>
<dbReference type="EMBL" id="CM042015">
    <property type="protein sequence ID" value="KAI3709267.1"/>
    <property type="molecule type" value="Genomic_DNA"/>
</dbReference>
<gene>
    <name evidence="1" type="ORF">L2E82_39027</name>
</gene>
<accession>A0ACB9AGC7</accession>
<evidence type="ECO:0000313" key="2">
    <source>
        <dbReference type="Proteomes" id="UP001055811"/>
    </source>
</evidence>
<keyword evidence="2" id="KW-1185">Reference proteome</keyword>
<organism evidence="1 2">
    <name type="scientific">Cichorium intybus</name>
    <name type="common">Chicory</name>
    <dbReference type="NCBI Taxonomy" id="13427"/>
    <lineage>
        <taxon>Eukaryota</taxon>
        <taxon>Viridiplantae</taxon>
        <taxon>Streptophyta</taxon>
        <taxon>Embryophyta</taxon>
        <taxon>Tracheophyta</taxon>
        <taxon>Spermatophyta</taxon>
        <taxon>Magnoliopsida</taxon>
        <taxon>eudicotyledons</taxon>
        <taxon>Gunneridae</taxon>
        <taxon>Pentapetalae</taxon>
        <taxon>asterids</taxon>
        <taxon>campanulids</taxon>
        <taxon>Asterales</taxon>
        <taxon>Asteraceae</taxon>
        <taxon>Cichorioideae</taxon>
        <taxon>Cichorieae</taxon>
        <taxon>Cichoriinae</taxon>
        <taxon>Cichorium</taxon>
    </lineage>
</organism>
<reference evidence="2" key="1">
    <citation type="journal article" date="2022" name="Mol. Ecol. Resour.">
        <title>The genomes of chicory, endive, great burdock and yacon provide insights into Asteraceae palaeo-polyploidization history and plant inulin production.</title>
        <authorList>
            <person name="Fan W."/>
            <person name="Wang S."/>
            <person name="Wang H."/>
            <person name="Wang A."/>
            <person name="Jiang F."/>
            <person name="Liu H."/>
            <person name="Zhao H."/>
            <person name="Xu D."/>
            <person name="Zhang Y."/>
        </authorList>
    </citation>
    <scope>NUCLEOTIDE SEQUENCE [LARGE SCALE GENOMIC DNA]</scope>
    <source>
        <strain evidence="2">cv. Punajuju</strain>
    </source>
</reference>